<dbReference type="Gene3D" id="2.40.30.170">
    <property type="match status" value="1"/>
</dbReference>
<dbReference type="InterPro" id="IPR058792">
    <property type="entry name" value="Beta-barrel_RND_2"/>
</dbReference>
<evidence type="ECO:0000259" key="4">
    <source>
        <dbReference type="Pfam" id="PF25917"/>
    </source>
</evidence>
<proteinExistence type="inferred from homology"/>
<evidence type="ECO:0000259" key="5">
    <source>
        <dbReference type="Pfam" id="PF25954"/>
    </source>
</evidence>
<accession>A0A5P2G0C1</accession>
<evidence type="ECO:0000256" key="3">
    <source>
        <dbReference type="ARBA" id="ARBA00022448"/>
    </source>
</evidence>
<dbReference type="Gene3D" id="2.40.420.20">
    <property type="match status" value="1"/>
</dbReference>
<dbReference type="GO" id="GO:1990281">
    <property type="term" value="C:efflux pump complex"/>
    <property type="evidence" value="ECO:0007669"/>
    <property type="project" value="TreeGrafter"/>
</dbReference>
<evidence type="ECO:0000313" key="8">
    <source>
        <dbReference type="Proteomes" id="UP000292424"/>
    </source>
</evidence>
<dbReference type="InterPro" id="IPR058627">
    <property type="entry name" value="MdtA-like_C"/>
</dbReference>
<comment type="subcellular location">
    <subcellularLocation>
        <location evidence="1">Cell envelope</location>
    </subcellularLocation>
</comment>
<dbReference type="PANTHER" id="PTHR30469">
    <property type="entry name" value="MULTIDRUG RESISTANCE PROTEIN MDTA"/>
    <property type="match status" value="1"/>
</dbReference>
<dbReference type="NCBIfam" id="TIGR01730">
    <property type="entry name" value="RND_mfp"/>
    <property type="match status" value="1"/>
</dbReference>
<dbReference type="SUPFAM" id="SSF111369">
    <property type="entry name" value="HlyD-like secretion proteins"/>
    <property type="match status" value="1"/>
</dbReference>
<dbReference type="AlphaFoldDB" id="A0A5P2G0C1"/>
<gene>
    <name evidence="7" type="ORF">E0W69_011415</name>
</gene>
<feature type="domain" description="Multidrug resistance protein MdtA-like C-terminal permuted SH3" evidence="6">
    <location>
        <begin position="284"/>
        <end position="344"/>
    </location>
</feature>
<organism evidence="7 8">
    <name type="scientific">Rhizosphaericola mali</name>
    <dbReference type="NCBI Taxonomy" id="2545455"/>
    <lineage>
        <taxon>Bacteria</taxon>
        <taxon>Pseudomonadati</taxon>
        <taxon>Bacteroidota</taxon>
        <taxon>Chitinophagia</taxon>
        <taxon>Chitinophagales</taxon>
        <taxon>Chitinophagaceae</taxon>
        <taxon>Rhizosphaericola</taxon>
    </lineage>
</organism>
<comment type="similarity">
    <text evidence="2">Belongs to the membrane fusion protein (MFP) (TC 8.A.1) family.</text>
</comment>
<dbReference type="OrthoDB" id="9806939at2"/>
<dbReference type="KEGG" id="arac:E0W69_011415"/>
<reference evidence="7 8" key="1">
    <citation type="submission" date="2019-09" db="EMBL/GenBank/DDBJ databases">
        <title>Complete genome sequence of Arachidicoccus sp. B3-10 isolated from apple orchard soil.</title>
        <authorList>
            <person name="Kim H.S."/>
            <person name="Han K.-I."/>
            <person name="Suh M.K."/>
            <person name="Lee K.C."/>
            <person name="Eom M.K."/>
            <person name="Kim J.-S."/>
            <person name="Kang S.W."/>
            <person name="Sin Y."/>
            <person name="Lee J.-S."/>
        </authorList>
    </citation>
    <scope>NUCLEOTIDE SEQUENCE [LARGE SCALE GENOMIC DNA]</scope>
    <source>
        <strain evidence="7 8">B3-10</strain>
    </source>
</reference>
<keyword evidence="8" id="KW-1185">Reference proteome</keyword>
<dbReference type="InterPro" id="IPR006143">
    <property type="entry name" value="RND_pump_MFP"/>
</dbReference>
<dbReference type="GO" id="GO:0015562">
    <property type="term" value="F:efflux transmembrane transporter activity"/>
    <property type="evidence" value="ECO:0007669"/>
    <property type="project" value="TreeGrafter"/>
</dbReference>
<evidence type="ECO:0000259" key="6">
    <source>
        <dbReference type="Pfam" id="PF25967"/>
    </source>
</evidence>
<evidence type="ECO:0000256" key="1">
    <source>
        <dbReference type="ARBA" id="ARBA00004196"/>
    </source>
</evidence>
<sequence>MSNISRCIYSFIASSVLLFSACKSKEDKTPTLAQTPINVNVMTIGNSFSSDSSGTQYSSTVDANKTINLSFQVSGTVLRIPVEVGQYVQKGQFLAEVDPTAYRSQYEAQMAQVRLAKENYDRVLTVFNKGSIAEIKMLNAKSEYEQAKNSANATYQNIVHTKLFAPQSGYIGDKQIEVGATAGPGVPIVSLFDLGKVSIHVPVPEAEVNNYKNGDKATVTIGALQNKTFDGVVSKIAVVSSQSAPVYTVQVDVVNSSKELKPGMSCNVTFHTIKRNASASNTKVTIPQEALQIDESGKDFVYVTNSDQKNAVRKYVTIGELTSNGITILSGLNDGDNVIISGFHKITDSSKINVVH</sequence>
<dbReference type="EMBL" id="CP044016">
    <property type="protein sequence ID" value="QES89244.1"/>
    <property type="molecule type" value="Genomic_DNA"/>
</dbReference>
<keyword evidence="3" id="KW-0813">Transport</keyword>
<dbReference type="Proteomes" id="UP000292424">
    <property type="component" value="Chromosome"/>
</dbReference>
<dbReference type="Pfam" id="PF25967">
    <property type="entry name" value="RND-MFP_C"/>
    <property type="match status" value="1"/>
</dbReference>
<evidence type="ECO:0000313" key="7">
    <source>
        <dbReference type="EMBL" id="QES89244.1"/>
    </source>
</evidence>
<feature type="domain" description="Multidrug resistance protein MdtA-like barrel-sandwich hybrid" evidence="4">
    <location>
        <begin position="67"/>
        <end position="182"/>
    </location>
</feature>
<feature type="domain" description="CusB-like beta-barrel" evidence="5">
    <location>
        <begin position="199"/>
        <end position="271"/>
    </location>
</feature>
<dbReference type="InterPro" id="IPR058625">
    <property type="entry name" value="MdtA-like_BSH"/>
</dbReference>
<dbReference type="Pfam" id="PF25917">
    <property type="entry name" value="BSH_RND"/>
    <property type="match status" value="1"/>
</dbReference>
<name>A0A5P2G0C1_9BACT</name>
<dbReference type="Gene3D" id="2.40.50.100">
    <property type="match status" value="1"/>
</dbReference>
<evidence type="ECO:0000256" key="2">
    <source>
        <dbReference type="ARBA" id="ARBA00009477"/>
    </source>
</evidence>
<dbReference type="PROSITE" id="PS51257">
    <property type="entry name" value="PROKAR_LIPOPROTEIN"/>
    <property type="match status" value="1"/>
</dbReference>
<dbReference type="RefSeq" id="WP_131330190.1">
    <property type="nucleotide sequence ID" value="NZ_CP044016.1"/>
</dbReference>
<protein>
    <submittedName>
        <fullName evidence="7">Efflux RND transporter periplasmic adaptor subunit</fullName>
    </submittedName>
</protein>
<dbReference type="Pfam" id="PF25954">
    <property type="entry name" value="Beta-barrel_RND_2"/>
    <property type="match status" value="1"/>
</dbReference>